<evidence type="ECO:0000313" key="9">
    <source>
        <dbReference type="Proteomes" id="UP000250557"/>
    </source>
</evidence>
<feature type="transmembrane region" description="Helical" evidence="6">
    <location>
        <begin position="261"/>
        <end position="283"/>
    </location>
</feature>
<keyword evidence="4 6" id="KW-1133">Transmembrane helix</keyword>
<dbReference type="EMBL" id="CP043451">
    <property type="protein sequence ID" value="QEM06607.1"/>
    <property type="molecule type" value="Genomic_DNA"/>
</dbReference>
<keyword evidence="5 6" id="KW-0472">Membrane</keyword>
<dbReference type="PANTHER" id="PTHR21716">
    <property type="entry name" value="TRANSMEMBRANE PROTEIN"/>
    <property type="match status" value="1"/>
</dbReference>
<keyword evidence="3 6" id="KW-0812">Transmembrane</keyword>
<organism evidence="7 9">
    <name type="scientific">Mucilaginibacter rubeus</name>
    <dbReference type="NCBI Taxonomy" id="2027860"/>
    <lineage>
        <taxon>Bacteria</taxon>
        <taxon>Pseudomonadati</taxon>
        <taxon>Bacteroidota</taxon>
        <taxon>Sphingobacteriia</taxon>
        <taxon>Sphingobacteriales</taxon>
        <taxon>Sphingobacteriaceae</taxon>
        <taxon>Mucilaginibacter</taxon>
    </lineage>
</organism>
<gene>
    <name evidence="7" type="ORF">DIU31_025000</name>
    <name evidence="8" type="ORF">J3L21_02425</name>
</gene>
<evidence type="ECO:0000313" key="7">
    <source>
        <dbReference type="EMBL" id="QEM06607.1"/>
    </source>
</evidence>
<protein>
    <submittedName>
        <fullName evidence="7">AI-2E family transporter</fullName>
    </submittedName>
</protein>
<evidence type="ECO:0000256" key="2">
    <source>
        <dbReference type="ARBA" id="ARBA00009773"/>
    </source>
</evidence>
<dbReference type="GO" id="GO:0016020">
    <property type="term" value="C:membrane"/>
    <property type="evidence" value="ECO:0007669"/>
    <property type="project" value="UniProtKB-SubCell"/>
</dbReference>
<reference evidence="8 10" key="2">
    <citation type="submission" date="2021-03" db="EMBL/GenBank/DDBJ databases">
        <title>Mucilaginibacter strains isolated from gold and copper mining confer multi heavy-metal resistance.</title>
        <authorList>
            <person name="Li Y."/>
        </authorList>
    </citation>
    <scope>NUCLEOTIDE SEQUENCE [LARGE SCALE GENOMIC DNA]</scope>
    <source>
        <strain evidence="8 10">P2-4</strain>
    </source>
</reference>
<dbReference type="GO" id="GO:0055085">
    <property type="term" value="P:transmembrane transport"/>
    <property type="evidence" value="ECO:0007669"/>
    <property type="project" value="TreeGrafter"/>
</dbReference>
<dbReference type="Proteomes" id="UP000250557">
    <property type="component" value="Chromosome"/>
</dbReference>
<sequence>MNDFIKKTFIVTGVILLALTLGFAANVFLLAFAAILFASLLVSVANKIKTLLRIKYHPALAITCTILLLFIGGLYWLMAPSLSDQFAEFKKEIPTAIENLKSEISKTSIGKDIVDQLGDSNDFIDNHKEDIVSKTTGIFSSVLSSVVNLFLILISGIFLATEPETYLNGLLFLFPDKVSKRLKPVFLKGGETLINWLKGKFIGMFVIGILTYVGLIILNFPIPVVLAFIAMVFTFIPNVGPLIALGPAILIGLLDSPERALHVAILFTGIQVIESYFITPFINKKSVSLPPALTLFWQILLGMFLGSLGLFLATPLLAVIIVFIKELYKPQAQRST</sequence>
<reference evidence="7 9" key="1">
    <citation type="submission" date="2019-08" db="EMBL/GenBank/DDBJ databases">
        <title>Comparative genome analysis confer to the adaptation heavy metal polluted environment.</title>
        <authorList>
            <person name="Li Y."/>
        </authorList>
    </citation>
    <scope>NUCLEOTIDE SEQUENCE [LARGE SCALE GENOMIC DNA]</scope>
    <source>
        <strain evidence="7 9">P2</strain>
    </source>
</reference>
<feature type="transmembrane region" description="Helical" evidence="6">
    <location>
        <begin position="56"/>
        <end position="78"/>
    </location>
</feature>
<proteinExistence type="inferred from homology"/>
<evidence type="ECO:0000313" key="10">
    <source>
        <dbReference type="Proteomes" id="UP000663940"/>
    </source>
</evidence>
<dbReference type="AlphaFoldDB" id="A0AAE6MKV7"/>
<feature type="transmembrane region" description="Helical" evidence="6">
    <location>
        <begin position="295"/>
        <end position="324"/>
    </location>
</feature>
<dbReference type="Proteomes" id="UP000663940">
    <property type="component" value="Chromosome"/>
</dbReference>
<name>A0AAE6MKV7_9SPHI</name>
<evidence type="ECO:0000256" key="5">
    <source>
        <dbReference type="ARBA" id="ARBA00023136"/>
    </source>
</evidence>
<accession>A0AAE6MKV7</accession>
<evidence type="ECO:0000256" key="3">
    <source>
        <dbReference type="ARBA" id="ARBA00022692"/>
    </source>
</evidence>
<dbReference type="InterPro" id="IPR002549">
    <property type="entry name" value="AI-2E-like"/>
</dbReference>
<feature type="transmembrane region" description="Helical" evidence="6">
    <location>
        <begin position="15"/>
        <end position="44"/>
    </location>
</feature>
<comment type="subcellular location">
    <subcellularLocation>
        <location evidence="1">Membrane</location>
        <topology evidence="1">Multi-pass membrane protein</topology>
    </subcellularLocation>
</comment>
<dbReference type="Pfam" id="PF01594">
    <property type="entry name" value="AI-2E_transport"/>
    <property type="match status" value="1"/>
</dbReference>
<dbReference type="PANTHER" id="PTHR21716:SF62">
    <property type="entry name" value="TRANSPORT PROTEIN YDBI-RELATED"/>
    <property type="match status" value="1"/>
</dbReference>
<feature type="transmembrane region" description="Helical" evidence="6">
    <location>
        <begin position="138"/>
        <end position="160"/>
    </location>
</feature>
<feature type="transmembrane region" description="Helical" evidence="6">
    <location>
        <begin position="201"/>
        <end position="222"/>
    </location>
</feature>
<dbReference type="RefSeq" id="WP_112656226.1">
    <property type="nucleotide sequence ID" value="NZ_CP043451.1"/>
</dbReference>
<comment type="similarity">
    <text evidence="2">Belongs to the autoinducer-2 exporter (AI-2E) (TC 2.A.86) family.</text>
</comment>
<evidence type="ECO:0000256" key="4">
    <source>
        <dbReference type="ARBA" id="ARBA00022989"/>
    </source>
</evidence>
<dbReference type="EMBL" id="CP071880">
    <property type="protein sequence ID" value="QTE50861.1"/>
    <property type="molecule type" value="Genomic_DNA"/>
</dbReference>
<feature type="transmembrane region" description="Helical" evidence="6">
    <location>
        <begin position="228"/>
        <end position="254"/>
    </location>
</feature>
<evidence type="ECO:0000313" key="8">
    <source>
        <dbReference type="EMBL" id="QTE50861.1"/>
    </source>
</evidence>
<keyword evidence="10" id="KW-1185">Reference proteome</keyword>
<evidence type="ECO:0000256" key="6">
    <source>
        <dbReference type="SAM" id="Phobius"/>
    </source>
</evidence>
<evidence type="ECO:0000256" key="1">
    <source>
        <dbReference type="ARBA" id="ARBA00004141"/>
    </source>
</evidence>